<dbReference type="GO" id="GO:0046872">
    <property type="term" value="F:metal ion binding"/>
    <property type="evidence" value="ECO:0007669"/>
    <property type="project" value="UniProtKB-KW"/>
</dbReference>
<dbReference type="AlphaFoldDB" id="A0AA47M8I6"/>
<accession>A0AA47M8I6</accession>
<keyword evidence="6" id="KW-0378">Hydrolase</keyword>
<keyword evidence="4" id="KW-0540">Nuclease</keyword>
<dbReference type="PANTHER" id="PTHR22930:SF267">
    <property type="entry name" value="NUCLEASE HARBI1-RELATED"/>
    <property type="match status" value="1"/>
</dbReference>
<dbReference type="PANTHER" id="PTHR22930">
    <property type="match status" value="1"/>
</dbReference>
<comment type="similarity">
    <text evidence="3">Belongs to the HARBI1 family.</text>
</comment>
<evidence type="ECO:0000256" key="4">
    <source>
        <dbReference type="ARBA" id="ARBA00022722"/>
    </source>
</evidence>
<protein>
    <submittedName>
        <fullName evidence="10">Nuclease HARBI1</fullName>
    </submittedName>
</protein>
<dbReference type="GO" id="GO:0005634">
    <property type="term" value="C:nucleus"/>
    <property type="evidence" value="ECO:0007669"/>
    <property type="project" value="UniProtKB-SubCell"/>
</dbReference>
<organism evidence="10 11">
    <name type="scientific">Merluccius polli</name>
    <name type="common">Benguela hake</name>
    <name type="synonym">Merluccius cadenati</name>
    <dbReference type="NCBI Taxonomy" id="89951"/>
    <lineage>
        <taxon>Eukaryota</taxon>
        <taxon>Metazoa</taxon>
        <taxon>Chordata</taxon>
        <taxon>Craniata</taxon>
        <taxon>Vertebrata</taxon>
        <taxon>Euteleostomi</taxon>
        <taxon>Actinopterygii</taxon>
        <taxon>Neopterygii</taxon>
        <taxon>Teleostei</taxon>
        <taxon>Neoteleostei</taxon>
        <taxon>Acanthomorphata</taxon>
        <taxon>Zeiogadaria</taxon>
        <taxon>Gadariae</taxon>
        <taxon>Gadiformes</taxon>
        <taxon>Gadoidei</taxon>
        <taxon>Merlucciidae</taxon>
        <taxon>Merluccius</taxon>
    </lineage>
</organism>
<dbReference type="GO" id="GO:0004518">
    <property type="term" value="F:nuclease activity"/>
    <property type="evidence" value="ECO:0007669"/>
    <property type="project" value="UniProtKB-KW"/>
</dbReference>
<sequence length="204" mass="22521">MTNSMVGNRPEAGTVRDGWLLGEDRGYPLRTWLMTPLTDPNTDQERRYNDLHSRTRAVVERAIGLLKGRWRCLDRSGGVLLYQPEKVCHIVMACGVLHNVAHRHGIPLPEQNIPPLEEPDAGPINFNPPREAIRARQNVISSMTARVRTRPVGRTSAAGVETPRPAEPVETPRPVETPGPVETVETPGPVEESVPSPVLSSIEK</sequence>
<keyword evidence="7" id="KW-0539">Nucleus</keyword>
<dbReference type="InterPro" id="IPR027806">
    <property type="entry name" value="HARBI1_dom"/>
</dbReference>
<dbReference type="Pfam" id="PF13359">
    <property type="entry name" value="DDE_Tnp_4"/>
    <property type="match status" value="1"/>
</dbReference>
<reference evidence="10" key="1">
    <citation type="journal article" date="2023" name="Front. Mar. Sci.">
        <title>A new Merluccius polli reference genome to investigate the effects of global change in West African waters.</title>
        <authorList>
            <person name="Mateo J.L."/>
            <person name="Blanco-Fernandez C."/>
            <person name="Garcia-Vazquez E."/>
            <person name="Machado-Schiaffino G."/>
        </authorList>
    </citation>
    <scope>NUCLEOTIDE SEQUENCE</scope>
    <source>
        <strain evidence="10">C29</strain>
        <tissue evidence="10">Fin</tissue>
    </source>
</reference>
<comment type="caution">
    <text evidence="10">The sequence shown here is derived from an EMBL/GenBank/DDBJ whole genome shotgun (WGS) entry which is preliminary data.</text>
</comment>
<feature type="region of interest" description="Disordered" evidence="8">
    <location>
        <begin position="149"/>
        <end position="204"/>
    </location>
</feature>
<evidence type="ECO:0000256" key="2">
    <source>
        <dbReference type="ARBA" id="ARBA00004123"/>
    </source>
</evidence>
<evidence type="ECO:0000256" key="6">
    <source>
        <dbReference type="ARBA" id="ARBA00022801"/>
    </source>
</evidence>
<evidence type="ECO:0000256" key="8">
    <source>
        <dbReference type="SAM" id="MobiDB-lite"/>
    </source>
</evidence>
<evidence type="ECO:0000313" key="10">
    <source>
        <dbReference type="EMBL" id="KAK0135469.1"/>
    </source>
</evidence>
<gene>
    <name evidence="10" type="primary">HARBI1_49</name>
    <name evidence="10" type="ORF">N1851_028680</name>
</gene>
<dbReference type="InterPro" id="IPR045249">
    <property type="entry name" value="HARBI1-like"/>
</dbReference>
<name>A0AA47M8I6_MERPO</name>
<feature type="compositionally biased region" description="Low complexity" evidence="8">
    <location>
        <begin position="160"/>
        <end position="198"/>
    </location>
</feature>
<comment type="subcellular location">
    <subcellularLocation>
        <location evidence="2">Nucleus</location>
    </subcellularLocation>
</comment>
<proteinExistence type="inferred from homology"/>
<feature type="domain" description="DDE Tnp4" evidence="9">
    <location>
        <begin position="14"/>
        <end position="99"/>
    </location>
</feature>
<dbReference type="EMBL" id="JAOPHQ010005424">
    <property type="protein sequence ID" value="KAK0135469.1"/>
    <property type="molecule type" value="Genomic_DNA"/>
</dbReference>
<dbReference type="GO" id="GO:0016787">
    <property type="term" value="F:hydrolase activity"/>
    <property type="evidence" value="ECO:0007669"/>
    <property type="project" value="UniProtKB-KW"/>
</dbReference>
<evidence type="ECO:0000256" key="1">
    <source>
        <dbReference type="ARBA" id="ARBA00001968"/>
    </source>
</evidence>
<evidence type="ECO:0000256" key="7">
    <source>
        <dbReference type="ARBA" id="ARBA00023242"/>
    </source>
</evidence>
<evidence type="ECO:0000256" key="3">
    <source>
        <dbReference type="ARBA" id="ARBA00006958"/>
    </source>
</evidence>
<evidence type="ECO:0000259" key="9">
    <source>
        <dbReference type="Pfam" id="PF13359"/>
    </source>
</evidence>
<comment type="cofactor">
    <cofactor evidence="1">
        <name>a divalent metal cation</name>
        <dbReference type="ChEBI" id="CHEBI:60240"/>
    </cofactor>
</comment>
<evidence type="ECO:0000313" key="11">
    <source>
        <dbReference type="Proteomes" id="UP001174136"/>
    </source>
</evidence>
<keyword evidence="5" id="KW-0479">Metal-binding</keyword>
<keyword evidence="11" id="KW-1185">Reference proteome</keyword>
<evidence type="ECO:0000256" key="5">
    <source>
        <dbReference type="ARBA" id="ARBA00022723"/>
    </source>
</evidence>
<dbReference type="Proteomes" id="UP001174136">
    <property type="component" value="Unassembled WGS sequence"/>
</dbReference>